<proteinExistence type="predicted"/>
<gene>
    <name evidence="2" type="ORF">NDU88_001565</name>
</gene>
<dbReference type="EMBL" id="JANPWB010000003">
    <property type="protein sequence ID" value="KAJ1197710.1"/>
    <property type="molecule type" value="Genomic_DNA"/>
</dbReference>
<keyword evidence="3" id="KW-1185">Reference proteome</keyword>
<evidence type="ECO:0000313" key="3">
    <source>
        <dbReference type="Proteomes" id="UP001066276"/>
    </source>
</evidence>
<evidence type="ECO:0000313" key="2">
    <source>
        <dbReference type="EMBL" id="KAJ1197710.1"/>
    </source>
</evidence>
<evidence type="ECO:0000256" key="1">
    <source>
        <dbReference type="SAM" id="MobiDB-lite"/>
    </source>
</evidence>
<comment type="caution">
    <text evidence="2">The sequence shown here is derived from an EMBL/GenBank/DDBJ whole genome shotgun (WGS) entry which is preliminary data.</text>
</comment>
<sequence length="93" mass="9804">MVPQMEAQPTASLTAPLYLHQAQECCGSRLRLLSGTPGAVPASMWQVALEDVTLDPAADHGRLRVSGELASWCGGMGGHRQTGKPMPTPPDLP</sequence>
<reference evidence="2" key="1">
    <citation type="journal article" date="2022" name="bioRxiv">
        <title>Sequencing and chromosome-scale assembly of the giantPleurodeles waltlgenome.</title>
        <authorList>
            <person name="Brown T."/>
            <person name="Elewa A."/>
            <person name="Iarovenko S."/>
            <person name="Subramanian E."/>
            <person name="Araus A.J."/>
            <person name="Petzold A."/>
            <person name="Susuki M."/>
            <person name="Suzuki K.-i.T."/>
            <person name="Hayashi T."/>
            <person name="Toyoda A."/>
            <person name="Oliveira C."/>
            <person name="Osipova E."/>
            <person name="Leigh N.D."/>
            <person name="Simon A."/>
            <person name="Yun M.H."/>
        </authorList>
    </citation>
    <scope>NUCLEOTIDE SEQUENCE</scope>
    <source>
        <strain evidence="2">20211129_DDA</strain>
        <tissue evidence="2">Liver</tissue>
    </source>
</reference>
<feature type="region of interest" description="Disordered" evidence="1">
    <location>
        <begin position="74"/>
        <end position="93"/>
    </location>
</feature>
<dbReference type="Proteomes" id="UP001066276">
    <property type="component" value="Chromosome 2_1"/>
</dbReference>
<dbReference type="AlphaFoldDB" id="A0AAV7VAN0"/>
<organism evidence="2 3">
    <name type="scientific">Pleurodeles waltl</name>
    <name type="common">Iberian ribbed newt</name>
    <dbReference type="NCBI Taxonomy" id="8319"/>
    <lineage>
        <taxon>Eukaryota</taxon>
        <taxon>Metazoa</taxon>
        <taxon>Chordata</taxon>
        <taxon>Craniata</taxon>
        <taxon>Vertebrata</taxon>
        <taxon>Euteleostomi</taxon>
        <taxon>Amphibia</taxon>
        <taxon>Batrachia</taxon>
        <taxon>Caudata</taxon>
        <taxon>Salamandroidea</taxon>
        <taxon>Salamandridae</taxon>
        <taxon>Pleurodelinae</taxon>
        <taxon>Pleurodeles</taxon>
    </lineage>
</organism>
<protein>
    <submittedName>
        <fullName evidence="2">Uncharacterized protein</fullName>
    </submittedName>
</protein>
<name>A0AAV7VAN0_PLEWA</name>
<accession>A0AAV7VAN0</accession>